<dbReference type="PANTHER" id="PTHR11860:SF87">
    <property type="entry name" value="CMRF35-LIKE MOLECULE 8"/>
    <property type="match status" value="1"/>
</dbReference>
<dbReference type="AlphaFoldDB" id="A0A7L3J7S0"/>
<dbReference type="InterPro" id="IPR003599">
    <property type="entry name" value="Ig_sub"/>
</dbReference>
<evidence type="ECO:0000256" key="2">
    <source>
        <dbReference type="ARBA" id="ARBA00022692"/>
    </source>
</evidence>
<feature type="non-terminal residue" evidence="7">
    <location>
        <position position="1"/>
    </location>
</feature>
<keyword evidence="5" id="KW-0732">Signal</keyword>
<dbReference type="InterPro" id="IPR007110">
    <property type="entry name" value="Ig-like_dom"/>
</dbReference>
<accession>A0A7L3J7S0</accession>
<dbReference type="PROSITE" id="PS50835">
    <property type="entry name" value="IG_LIKE"/>
    <property type="match status" value="1"/>
</dbReference>
<dbReference type="SUPFAM" id="SSF48726">
    <property type="entry name" value="Immunoglobulin"/>
    <property type="match status" value="1"/>
</dbReference>
<reference evidence="7 8" key="1">
    <citation type="submission" date="2019-09" db="EMBL/GenBank/DDBJ databases">
        <title>Bird 10,000 Genomes (B10K) Project - Family phase.</title>
        <authorList>
            <person name="Zhang G."/>
        </authorList>
    </citation>
    <scope>NUCLEOTIDE SEQUENCE [LARGE SCALE GENOMIC DNA]</scope>
    <source>
        <strain evidence="7">B10K-DU-029-24</strain>
        <tissue evidence="7">Muscle</tissue>
    </source>
</reference>
<evidence type="ECO:0000259" key="6">
    <source>
        <dbReference type="PROSITE" id="PS50835"/>
    </source>
</evidence>
<evidence type="ECO:0000313" key="8">
    <source>
        <dbReference type="Proteomes" id="UP000556761"/>
    </source>
</evidence>
<dbReference type="GO" id="GO:0004888">
    <property type="term" value="F:transmembrane signaling receptor activity"/>
    <property type="evidence" value="ECO:0007669"/>
    <property type="project" value="TreeGrafter"/>
</dbReference>
<dbReference type="SMART" id="SM00409">
    <property type="entry name" value="IG"/>
    <property type="match status" value="1"/>
</dbReference>
<evidence type="ECO:0000256" key="1">
    <source>
        <dbReference type="ARBA" id="ARBA00004370"/>
    </source>
</evidence>
<organism evidence="7 8">
    <name type="scientific">Thalassarche chlororhynchos</name>
    <name type="common">Atlantic yellow-nosed albatross</name>
    <name type="synonym">Diomedea chlororhynchos</name>
    <dbReference type="NCBI Taxonomy" id="54017"/>
    <lineage>
        <taxon>Eukaryota</taxon>
        <taxon>Metazoa</taxon>
        <taxon>Chordata</taxon>
        <taxon>Craniata</taxon>
        <taxon>Vertebrata</taxon>
        <taxon>Euteleostomi</taxon>
        <taxon>Archelosauria</taxon>
        <taxon>Archosauria</taxon>
        <taxon>Dinosauria</taxon>
        <taxon>Saurischia</taxon>
        <taxon>Theropoda</taxon>
        <taxon>Coelurosauria</taxon>
        <taxon>Aves</taxon>
        <taxon>Neognathae</taxon>
        <taxon>Neoaves</taxon>
        <taxon>Aequornithes</taxon>
        <taxon>Procellariiformes</taxon>
        <taxon>Diomedeidae</taxon>
        <taxon>Thalassarche</taxon>
    </lineage>
</organism>
<dbReference type="Gene3D" id="2.60.40.10">
    <property type="entry name" value="Immunoglobulins"/>
    <property type="match status" value="1"/>
</dbReference>
<gene>
    <name evidence="7" type="primary">Cd300lf</name>
    <name evidence="7" type="ORF">THACHL_R01336</name>
</gene>
<comment type="subcellular location">
    <subcellularLocation>
        <location evidence="1">Membrane</location>
    </subcellularLocation>
</comment>
<dbReference type="InterPro" id="IPR013783">
    <property type="entry name" value="Ig-like_fold"/>
</dbReference>
<dbReference type="InterPro" id="IPR050671">
    <property type="entry name" value="CD300_family_receptors"/>
</dbReference>
<sequence length="243" mass="26209">MGISPGWAWLLLPVCQALVVPREVSSRAGETLSLRCWYPRGYEGYNKYWCQGPSRDSCLKVVETAGREAPRQRGRVSIQDSHLFCVVLLTVEDLSEADAGSYWCGIERMGRDLMESVTVRVVPGKPWCLAGWRCGGPTVTSSPQFPPGPFIMQLYQLPWQLHRPPSPPGSPPPRRSIPPPTPPLPQEGLWEGTSTQGTVKAKPQPCEGENKPCSSTLAASPGGPALSALVPSAVLLSLLVAAG</sequence>
<dbReference type="EMBL" id="VZTW01018929">
    <property type="protein sequence ID" value="NXU25086.1"/>
    <property type="molecule type" value="Genomic_DNA"/>
</dbReference>
<feature type="non-terminal residue" evidence="7">
    <location>
        <position position="243"/>
    </location>
</feature>
<comment type="caution">
    <text evidence="7">The sequence shown here is derived from an EMBL/GenBank/DDBJ whole genome shotgun (WGS) entry which is preliminary data.</text>
</comment>
<dbReference type="PANTHER" id="PTHR11860">
    <property type="entry name" value="POLYMERIC-IMMUNOGLOBULIN RECEPTOR"/>
    <property type="match status" value="1"/>
</dbReference>
<evidence type="ECO:0000256" key="5">
    <source>
        <dbReference type="SAM" id="SignalP"/>
    </source>
</evidence>
<protein>
    <submittedName>
        <fullName evidence="7">CLM1 protein</fullName>
    </submittedName>
</protein>
<evidence type="ECO:0000313" key="7">
    <source>
        <dbReference type="EMBL" id="NXU25086.1"/>
    </source>
</evidence>
<dbReference type="Proteomes" id="UP000556761">
    <property type="component" value="Unassembled WGS sequence"/>
</dbReference>
<keyword evidence="3" id="KW-0472">Membrane</keyword>
<dbReference type="Pfam" id="PF07686">
    <property type="entry name" value="V-set"/>
    <property type="match status" value="1"/>
</dbReference>
<feature type="compositionally biased region" description="Pro residues" evidence="4">
    <location>
        <begin position="164"/>
        <end position="185"/>
    </location>
</feature>
<feature type="region of interest" description="Disordered" evidence="4">
    <location>
        <begin position="161"/>
        <end position="222"/>
    </location>
</feature>
<evidence type="ECO:0000256" key="4">
    <source>
        <dbReference type="SAM" id="MobiDB-lite"/>
    </source>
</evidence>
<proteinExistence type="predicted"/>
<dbReference type="GO" id="GO:0005886">
    <property type="term" value="C:plasma membrane"/>
    <property type="evidence" value="ECO:0007669"/>
    <property type="project" value="TreeGrafter"/>
</dbReference>
<evidence type="ECO:0000256" key="3">
    <source>
        <dbReference type="ARBA" id="ARBA00023136"/>
    </source>
</evidence>
<dbReference type="InterPro" id="IPR036179">
    <property type="entry name" value="Ig-like_dom_sf"/>
</dbReference>
<dbReference type="CDD" id="cd05716">
    <property type="entry name" value="IgV_pIgR_like"/>
    <property type="match status" value="1"/>
</dbReference>
<feature type="chain" id="PRO_5029846961" evidence="5">
    <location>
        <begin position="18"/>
        <end position="243"/>
    </location>
</feature>
<keyword evidence="8" id="KW-1185">Reference proteome</keyword>
<dbReference type="InterPro" id="IPR013106">
    <property type="entry name" value="Ig_V-set"/>
</dbReference>
<feature type="signal peptide" evidence="5">
    <location>
        <begin position="1"/>
        <end position="17"/>
    </location>
</feature>
<name>A0A7L3J7S0_THACH</name>
<feature type="domain" description="Ig-like" evidence="6">
    <location>
        <begin position="13"/>
        <end position="120"/>
    </location>
</feature>
<keyword evidence="2" id="KW-0812">Transmembrane</keyword>
<dbReference type="OrthoDB" id="8920197at2759"/>